<comment type="caution">
    <text evidence="25">The sequence shown here is derived from an EMBL/GenBank/DDBJ whole genome shotgun (WGS) entry which is preliminary data.</text>
</comment>
<keyword evidence="5" id="KW-0723">Serine/threonine-protein kinase</keyword>
<comment type="catalytic activity">
    <reaction evidence="18">
        <text>L-threonyl-[protein] + ATP = O-phospho-L-threonyl-[protein] + ADP + H(+)</text>
        <dbReference type="Rhea" id="RHEA:46608"/>
        <dbReference type="Rhea" id="RHEA-COMP:11060"/>
        <dbReference type="Rhea" id="RHEA-COMP:11605"/>
        <dbReference type="ChEBI" id="CHEBI:15378"/>
        <dbReference type="ChEBI" id="CHEBI:30013"/>
        <dbReference type="ChEBI" id="CHEBI:30616"/>
        <dbReference type="ChEBI" id="CHEBI:61977"/>
        <dbReference type="ChEBI" id="CHEBI:456216"/>
        <dbReference type="EC" id="2.7.11.1"/>
    </reaction>
</comment>
<comment type="similarity">
    <text evidence="2">Belongs to the ERD2 family.</text>
</comment>
<dbReference type="SUPFAM" id="SSF56112">
    <property type="entry name" value="Protein kinase-like (PK-like)"/>
    <property type="match status" value="1"/>
</dbReference>
<dbReference type="EMBL" id="CAMXCT010003366">
    <property type="protein sequence ID" value="CAI4004098.1"/>
    <property type="molecule type" value="Genomic_DNA"/>
</dbReference>
<dbReference type="Pfam" id="PF00810">
    <property type="entry name" value="ER_lumen_recept"/>
    <property type="match status" value="1"/>
</dbReference>
<evidence type="ECO:0000256" key="16">
    <source>
        <dbReference type="ARBA" id="ARBA00023136"/>
    </source>
</evidence>
<evidence type="ECO:0000256" key="11">
    <source>
        <dbReference type="ARBA" id="ARBA00022824"/>
    </source>
</evidence>
<keyword evidence="14" id="KW-0653">Protein transport</keyword>
<comment type="subcellular location">
    <subcellularLocation>
        <location evidence="1">Endoplasmic reticulum membrane</location>
        <topology evidence="1">Multi-pass membrane protein</topology>
    </subcellularLocation>
</comment>
<evidence type="ECO:0000256" key="5">
    <source>
        <dbReference type="ARBA" id="ARBA00022527"/>
    </source>
</evidence>
<dbReference type="GO" id="GO:0006621">
    <property type="term" value="P:protein retention in ER lumen"/>
    <property type="evidence" value="ECO:0007669"/>
    <property type="project" value="InterPro"/>
</dbReference>
<evidence type="ECO:0000256" key="3">
    <source>
        <dbReference type="ARBA" id="ARBA00012513"/>
    </source>
</evidence>
<gene>
    <name evidence="25" type="ORF">C1SCF055_LOCUS29914</name>
</gene>
<reference evidence="26 27" key="2">
    <citation type="submission" date="2024-05" db="EMBL/GenBank/DDBJ databases">
        <authorList>
            <person name="Chen Y."/>
            <person name="Shah S."/>
            <person name="Dougan E. K."/>
            <person name="Thang M."/>
            <person name="Chan C."/>
        </authorList>
    </citation>
    <scope>NUCLEOTIDE SEQUENCE [LARGE SCALE GENOMIC DNA]</scope>
</reference>
<dbReference type="InterPro" id="IPR011009">
    <property type="entry name" value="Kinase-like_dom_sf"/>
</dbReference>
<dbReference type="InterPro" id="IPR000719">
    <property type="entry name" value="Prot_kinase_dom"/>
</dbReference>
<dbReference type="GO" id="GO:0016192">
    <property type="term" value="P:vesicle-mediated transport"/>
    <property type="evidence" value="ECO:0007669"/>
    <property type="project" value="UniProtKB-KW"/>
</dbReference>
<dbReference type="GO" id="GO:0015031">
    <property type="term" value="P:protein transport"/>
    <property type="evidence" value="ECO:0007669"/>
    <property type="project" value="UniProtKB-KW"/>
</dbReference>
<evidence type="ECO:0000256" key="9">
    <source>
        <dbReference type="ARBA" id="ARBA00022777"/>
    </source>
</evidence>
<proteinExistence type="inferred from homology"/>
<evidence type="ECO:0000313" key="26">
    <source>
        <dbReference type="EMBL" id="CAL4791410.1"/>
    </source>
</evidence>
<feature type="transmembrane region" description="Helical" evidence="22">
    <location>
        <begin position="179"/>
        <end position="199"/>
    </location>
</feature>
<dbReference type="PROSITE" id="PS00108">
    <property type="entry name" value="PROTEIN_KINASE_ST"/>
    <property type="match status" value="1"/>
</dbReference>
<dbReference type="OrthoDB" id="424089at2759"/>
<evidence type="ECO:0000256" key="17">
    <source>
        <dbReference type="ARBA" id="ARBA00023170"/>
    </source>
</evidence>
<name>A0A9P1D572_9DINO</name>
<dbReference type="Gene3D" id="1.10.510.10">
    <property type="entry name" value="Transferase(Phosphotransferase) domain 1"/>
    <property type="match status" value="1"/>
</dbReference>
<dbReference type="EMBL" id="CAMXCT020003366">
    <property type="protein sequence ID" value="CAL1157473.1"/>
    <property type="molecule type" value="Genomic_DNA"/>
</dbReference>
<evidence type="ECO:0000256" key="19">
    <source>
        <dbReference type="ARBA" id="ARBA00048679"/>
    </source>
</evidence>
<dbReference type="InterPro" id="IPR000133">
    <property type="entry name" value="ER_ret_rcpt"/>
</dbReference>
<evidence type="ECO:0000256" key="7">
    <source>
        <dbReference type="ARBA" id="ARBA00022692"/>
    </source>
</evidence>
<dbReference type="EC" id="2.7.11.1" evidence="3"/>
<dbReference type="PANTHER" id="PTHR44899:SF3">
    <property type="entry name" value="SERINE_THREONINE-PROTEIN KINASE NEK1"/>
    <property type="match status" value="1"/>
</dbReference>
<evidence type="ECO:0000256" key="20">
    <source>
        <dbReference type="PROSITE-ProRule" id="PRU10141"/>
    </source>
</evidence>
<evidence type="ECO:0000256" key="8">
    <source>
        <dbReference type="ARBA" id="ARBA00022741"/>
    </source>
</evidence>
<evidence type="ECO:0000256" key="2">
    <source>
        <dbReference type="ARBA" id="ARBA00010120"/>
    </source>
</evidence>
<dbReference type="InterPro" id="IPR019103">
    <property type="entry name" value="Peptidase_aspartic_DDI1-type"/>
</dbReference>
<accession>A0A9P1D572</accession>
<dbReference type="GO" id="GO:0005789">
    <property type="term" value="C:endoplasmic reticulum membrane"/>
    <property type="evidence" value="ECO:0007669"/>
    <property type="project" value="UniProtKB-SubCell"/>
</dbReference>
<dbReference type="PRINTS" id="PR00660">
    <property type="entry name" value="ERLUMENR"/>
</dbReference>
<feature type="binding site" evidence="20">
    <location>
        <position position="349"/>
    </location>
    <ligand>
        <name>ATP</name>
        <dbReference type="ChEBI" id="CHEBI:30616"/>
    </ligand>
</feature>
<protein>
    <recommendedName>
        <fullName evidence="3">non-specific serine/threonine protein kinase</fullName>
        <ecNumber evidence="3">2.7.11.1</ecNumber>
    </recommendedName>
</protein>
<dbReference type="PROSITE" id="PS50175">
    <property type="entry name" value="ASP_PROT_RETROV"/>
    <property type="match status" value="1"/>
</dbReference>
<keyword evidence="10" id="KW-0378">Hydrolase</keyword>
<evidence type="ECO:0000256" key="18">
    <source>
        <dbReference type="ARBA" id="ARBA00047899"/>
    </source>
</evidence>
<dbReference type="Gene3D" id="2.40.70.10">
    <property type="entry name" value="Acid Proteases"/>
    <property type="match status" value="1"/>
</dbReference>
<dbReference type="PROSITE" id="PS00107">
    <property type="entry name" value="PROTEIN_KINASE_ATP"/>
    <property type="match status" value="1"/>
</dbReference>
<evidence type="ECO:0000256" key="13">
    <source>
        <dbReference type="ARBA" id="ARBA00022892"/>
    </source>
</evidence>
<comment type="catalytic activity">
    <reaction evidence="19">
        <text>L-seryl-[protein] + ATP = O-phospho-L-seryl-[protein] + ADP + H(+)</text>
        <dbReference type="Rhea" id="RHEA:17989"/>
        <dbReference type="Rhea" id="RHEA-COMP:9863"/>
        <dbReference type="Rhea" id="RHEA-COMP:11604"/>
        <dbReference type="ChEBI" id="CHEBI:15378"/>
        <dbReference type="ChEBI" id="CHEBI:29999"/>
        <dbReference type="ChEBI" id="CHEBI:30616"/>
        <dbReference type="ChEBI" id="CHEBI:83421"/>
        <dbReference type="ChEBI" id="CHEBI:456216"/>
        <dbReference type="EC" id="2.7.11.1"/>
    </reaction>
</comment>
<dbReference type="GO" id="GO:0006508">
    <property type="term" value="P:proteolysis"/>
    <property type="evidence" value="ECO:0007669"/>
    <property type="project" value="InterPro"/>
</dbReference>
<evidence type="ECO:0000259" key="24">
    <source>
        <dbReference type="PROSITE" id="PS50175"/>
    </source>
</evidence>
<dbReference type="PANTHER" id="PTHR44899">
    <property type="entry name" value="CAMK FAMILY PROTEIN KINASE"/>
    <property type="match status" value="1"/>
</dbReference>
<keyword evidence="27" id="KW-1185">Reference proteome</keyword>
<evidence type="ECO:0000313" key="25">
    <source>
        <dbReference type="EMBL" id="CAI4004098.1"/>
    </source>
</evidence>
<evidence type="ECO:0000256" key="10">
    <source>
        <dbReference type="ARBA" id="ARBA00022801"/>
    </source>
</evidence>
<dbReference type="Proteomes" id="UP001152797">
    <property type="component" value="Unassembled WGS sequence"/>
</dbReference>
<dbReference type="Pfam" id="PF00069">
    <property type="entry name" value="Pkinase"/>
    <property type="match status" value="1"/>
</dbReference>
<evidence type="ECO:0000256" key="21">
    <source>
        <dbReference type="SAM" id="MobiDB-lite"/>
    </source>
</evidence>
<keyword evidence="12 20" id="KW-0067">ATP-binding</keyword>
<dbReference type="GO" id="GO:0046923">
    <property type="term" value="F:ER retention sequence binding"/>
    <property type="evidence" value="ECO:0007669"/>
    <property type="project" value="InterPro"/>
</dbReference>
<dbReference type="GO" id="GO:0004674">
    <property type="term" value="F:protein serine/threonine kinase activity"/>
    <property type="evidence" value="ECO:0007669"/>
    <property type="project" value="UniProtKB-KW"/>
</dbReference>
<dbReference type="SMART" id="SM00220">
    <property type="entry name" value="S_TKc"/>
    <property type="match status" value="1"/>
</dbReference>
<dbReference type="Pfam" id="PF09668">
    <property type="entry name" value="Asp_protease"/>
    <property type="match status" value="1"/>
</dbReference>
<feature type="region of interest" description="Disordered" evidence="21">
    <location>
        <begin position="536"/>
        <end position="558"/>
    </location>
</feature>
<dbReference type="SUPFAM" id="SSF50630">
    <property type="entry name" value="Acid proteases"/>
    <property type="match status" value="1"/>
</dbReference>
<dbReference type="InterPro" id="IPR021109">
    <property type="entry name" value="Peptidase_aspartic_dom_sf"/>
</dbReference>
<feature type="region of interest" description="Disordered" evidence="21">
    <location>
        <begin position="17"/>
        <end position="53"/>
    </location>
</feature>
<keyword evidence="9 26" id="KW-0418">Kinase</keyword>
<feature type="region of interest" description="Disordered" evidence="21">
    <location>
        <begin position="582"/>
        <end position="620"/>
    </location>
</feature>
<dbReference type="GO" id="GO:0004190">
    <property type="term" value="F:aspartic-type endopeptidase activity"/>
    <property type="evidence" value="ECO:0007669"/>
    <property type="project" value="InterPro"/>
</dbReference>
<feature type="domain" description="Peptidase A2" evidence="24">
    <location>
        <begin position="730"/>
        <end position="809"/>
    </location>
</feature>
<dbReference type="AlphaFoldDB" id="A0A9P1D572"/>
<keyword evidence="6" id="KW-0808">Transferase</keyword>
<keyword evidence="7 22" id="KW-0812">Transmembrane</keyword>
<evidence type="ECO:0000259" key="23">
    <source>
        <dbReference type="PROSITE" id="PS50011"/>
    </source>
</evidence>
<keyword evidence="15 22" id="KW-1133">Transmembrane helix</keyword>
<dbReference type="EMBL" id="CAMXCT030003366">
    <property type="protein sequence ID" value="CAL4791410.1"/>
    <property type="molecule type" value="Genomic_DNA"/>
</dbReference>
<dbReference type="PROSITE" id="PS50011">
    <property type="entry name" value="PROTEIN_KINASE_DOM"/>
    <property type="match status" value="1"/>
</dbReference>
<evidence type="ECO:0000256" key="14">
    <source>
        <dbReference type="ARBA" id="ARBA00022927"/>
    </source>
</evidence>
<dbReference type="InterPro" id="IPR001995">
    <property type="entry name" value="Peptidase_A2_cat"/>
</dbReference>
<dbReference type="InterPro" id="IPR008271">
    <property type="entry name" value="Ser/Thr_kinase_AS"/>
</dbReference>
<evidence type="ECO:0000256" key="1">
    <source>
        <dbReference type="ARBA" id="ARBA00004477"/>
    </source>
</evidence>
<keyword evidence="11" id="KW-0256">Endoplasmic reticulum</keyword>
<evidence type="ECO:0000256" key="6">
    <source>
        <dbReference type="ARBA" id="ARBA00022679"/>
    </source>
</evidence>
<keyword evidence="4" id="KW-0813">Transport</keyword>
<evidence type="ECO:0000256" key="15">
    <source>
        <dbReference type="ARBA" id="ARBA00022989"/>
    </source>
</evidence>
<keyword evidence="8 20" id="KW-0547">Nucleotide-binding</keyword>
<evidence type="ECO:0000256" key="4">
    <source>
        <dbReference type="ARBA" id="ARBA00022448"/>
    </source>
</evidence>
<keyword evidence="17" id="KW-0675">Receptor</keyword>
<feature type="transmembrane region" description="Helical" evidence="22">
    <location>
        <begin position="145"/>
        <end position="167"/>
    </location>
</feature>
<evidence type="ECO:0000313" key="27">
    <source>
        <dbReference type="Proteomes" id="UP001152797"/>
    </source>
</evidence>
<keyword evidence="13" id="KW-0931">ER-Golgi transport</keyword>
<evidence type="ECO:0000256" key="22">
    <source>
        <dbReference type="SAM" id="Phobius"/>
    </source>
</evidence>
<sequence>MPVNSWICNSGQISTRSQVNSMYGGSPKNRRAPSFGLTAHPENAMEGTKDSNVELTESPLTEKAKQEADPPAVKLRLPINKVEDDAFANVHEWAKNNEKRRSSVFALLMTLAKNRSCTGISRSTQILYFLVFVTRYLDLMEETQAFYLVFFKITYIVTSIIVLAIFYKLEATYERQKDTCSLAVILIPCCVSAVLLAKTSQITDIFWTFSQFCEGFAMVPQYVFCYRDRMAKDLGVTFYVLSMGAYRCFYAANWIYKKEPRTTNNSFLTQTTAVRVLPELLMLAMRQPRGSGGVRPKRVTPATAARSSVAESTCGSLSDYVKVRTVGRGSFGEALLVKHRSTGQLSVLKRVRLEVIGSGSDAAAAESAAREAQVLHQLRHPHIVEFLAAFVDSSRDSSGGTLCLLMAFCEGGDLQHRLQKVRQECRRLQEQPALRWFDELCSALAYVHQRQVLHRDLKPSNIFLTGRSSGIANLINEEESVAIGDFGVSRPLTHAMELVTTMVGTPCYLSPEDRFQGMQLLGVFVKCRQMTKPAGTMNEEPVLTQKGQEQARELGKSASGTSLLDSMPCCIVLPFQGAASGAKWRKVHPTQGDADDRSKTSQPQPPSTADDEALARSLQEQQDAEVAQMLARAGSGNLSLPAQQKVVAMQCGVCGNSVQVQVPASAQPGSTVQAACPRCTAENSFTLPSSSPFPNGFALPGPGLSAPPMMEEGINDELLHVACEMGNRAVEMMVDTGAQTSVISMPLVRTLGLESRLDSRYQGMAAGVGTARILGKLRSVPVKIGHVEFALDFSVLGVDQPLLLLGIDQMECLIFGGADGVEVPFLPSDSRRRPSYRQAGCAPM</sequence>
<feature type="domain" description="Protein kinase" evidence="23">
    <location>
        <begin position="320"/>
        <end position="649"/>
    </location>
</feature>
<dbReference type="GO" id="GO:0005524">
    <property type="term" value="F:ATP binding"/>
    <property type="evidence" value="ECO:0007669"/>
    <property type="project" value="UniProtKB-UniRule"/>
</dbReference>
<dbReference type="InterPro" id="IPR017441">
    <property type="entry name" value="Protein_kinase_ATP_BS"/>
</dbReference>
<evidence type="ECO:0000256" key="12">
    <source>
        <dbReference type="ARBA" id="ARBA00022840"/>
    </source>
</evidence>
<reference evidence="25" key="1">
    <citation type="submission" date="2022-10" db="EMBL/GenBank/DDBJ databases">
        <authorList>
            <person name="Chen Y."/>
            <person name="Dougan E. K."/>
            <person name="Chan C."/>
            <person name="Rhodes N."/>
            <person name="Thang M."/>
        </authorList>
    </citation>
    <scope>NUCLEOTIDE SEQUENCE</scope>
</reference>
<dbReference type="InterPro" id="IPR051131">
    <property type="entry name" value="NEK_Ser/Thr_kinase_NIMA"/>
</dbReference>
<keyword evidence="16 22" id="KW-0472">Membrane</keyword>
<organism evidence="25">
    <name type="scientific">Cladocopium goreaui</name>
    <dbReference type="NCBI Taxonomy" id="2562237"/>
    <lineage>
        <taxon>Eukaryota</taxon>
        <taxon>Sar</taxon>
        <taxon>Alveolata</taxon>
        <taxon>Dinophyceae</taxon>
        <taxon>Suessiales</taxon>
        <taxon>Symbiodiniaceae</taxon>
        <taxon>Cladocopium</taxon>
    </lineage>
</organism>